<gene>
    <name evidence="1" type="ORF">RhiirA4_489801</name>
</gene>
<proteinExistence type="predicted"/>
<name>A0A2I1HV43_9GLOM</name>
<reference evidence="1 2" key="1">
    <citation type="submission" date="2015-10" db="EMBL/GenBank/DDBJ databases">
        <title>Genome analyses suggest a sexual origin of heterokaryosis in a supposedly ancient asexual fungus.</title>
        <authorList>
            <person name="Ropars J."/>
            <person name="Sedzielewska K."/>
            <person name="Noel J."/>
            <person name="Charron P."/>
            <person name="Farinelli L."/>
            <person name="Marton T."/>
            <person name="Kruger M."/>
            <person name="Pelin A."/>
            <person name="Brachmann A."/>
            <person name="Corradi N."/>
        </authorList>
    </citation>
    <scope>NUCLEOTIDE SEQUENCE [LARGE SCALE GENOMIC DNA]</scope>
    <source>
        <strain evidence="1 2">A4</strain>
    </source>
</reference>
<dbReference type="VEuPathDB" id="FungiDB:FUN_016694"/>
<dbReference type="EMBL" id="LLXI01007897">
    <property type="protein sequence ID" value="PKY62751.1"/>
    <property type="molecule type" value="Genomic_DNA"/>
</dbReference>
<comment type="caution">
    <text evidence="1">The sequence shown here is derived from an EMBL/GenBank/DDBJ whole genome shotgun (WGS) entry which is preliminary data.</text>
</comment>
<accession>A0A2I1HV43</accession>
<sequence length="57" mass="7065">MKKSLYLDIDDRKWRASEINKLRSKFYDMWEKYRDKVIYSDSERRLFEATQAVARTL</sequence>
<evidence type="ECO:0000313" key="2">
    <source>
        <dbReference type="Proteomes" id="UP000234323"/>
    </source>
</evidence>
<evidence type="ECO:0000313" key="1">
    <source>
        <dbReference type="EMBL" id="PKY62751.1"/>
    </source>
</evidence>
<organism evidence="1 2">
    <name type="scientific">Rhizophagus irregularis</name>
    <dbReference type="NCBI Taxonomy" id="588596"/>
    <lineage>
        <taxon>Eukaryota</taxon>
        <taxon>Fungi</taxon>
        <taxon>Fungi incertae sedis</taxon>
        <taxon>Mucoromycota</taxon>
        <taxon>Glomeromycotina</taxon>
        <taxon>Glomeromycetes</taxon>
        <taxon>Glomerales</taxon>
        <taxon>Glomeraceae</taxon>
        <taxon>Rhizophagus</taxon>
    </lineage>
</organism>
<dbReference type="AlphaFoldDB" id="A0A2I1HV43"/>
<protein>
    <submittedName>
        <fullName evidence="1">Uncharacterized protein</fullName>
    </submittedName>
</protein>
<dbReference type="Proteomes" id="UP000234323">
    <property type="component" value="Unassembled WGS sequence"/>
</dbReference>
<keyword evidence="2" id="KW-1185">Reference proteome</keyword>